<dbReference type="AlphaFoldDB" id="A0A3N0DZ35"/>
<comment type="caution">
    <text evidence="4">The sequence shown here is derived from an EMBL/GenBank/DDBJ whole genome shotgun (WGS) entry which is preliminary data.</text>
</comment>
<dbReference type="Pfam" id="PF00296">
    <property type="entry name" value="Bac_luciferase"/>
    <property type="match status" value="1"/>
</dbReference>
<evidence type="ECO:0000256" key="1">
    <source>
        <dbReference type="ARBA" id="ARBA00023002"/>
    </source>
</evidence>
<dbReference type="RefSeq" id="WP_123217600.1">
    <property type="nucleotide sequence ID" value="NZ_RJTM01000127.1"/>
</dbReference>
<gene>
    <name evidence="4" type="ORF">ED312_18935</name>
</gene>
<evidence type="ECO:0000313" key="4">
    <source>
        <dbReference type="EMBL" id="RNL80743.1"/>
    </source>
</evidence>
<keyword evidence="2" id="KW-0503">Monooxygenase</keyword>
<feature type="domain" description="Luciferase-like" evidence="3">
    <location>
        <begin position="22"/>
        <end position="300"/>
    </location>
</feature>
<dbReference type="NCBIfam" id="TIGR03858">
    <property type="entry name" value="LLM_2I7G"/>
    <property type="match status" value="1"/>
</dbReference>
<name>A0A3N0DZ35_SINP1</name>
<proteinExistence type="predicted"/>
<dbReference type="Gene3D" id="3.20.20.30">
    <property type="entry name" value="Luciferase-like domain"/>
    <property type="match status" value="1"/>
</dbReference>
<evidence type="ECO:0000256" key="2">
    <source>
        <dbReference type="ARBA" id="ARBA00023033"/>
    </source>
</evidence>
<dbReference type="GO" id="GO:0005829">
    <property type="term" value="C:cytosol"/>
    <property type="evidence" value="ECO:0007669"/>
    <property type="project" value="TreeGrafter"/>
</dbReference>
<dbReference type="InterPro" id="IPR011251">
    <property type="entry name" value="Luciferase-like_dom"/>
</dbReference>
<dbReference type="InterPro" id="IPR050766">
    <property type="entry name" value="Bact_Lucif_Oxidored"/>
</dbReference>
<dbReference type="OrthoDB" id="9776438at2"/>
<dbReference type="PANTHER" id="PTHR30137">
    <property type="entry name" value="LUCIFERASE-LIKE MONOOXYGENASE"/>
    <property type="match status" value="1"/>
</dbReference>
<accession>A0A3N0DZ35</accession>
<reference evidence="4 5" key="1">
    <citation type="submission" date="2018-10" db="EMBL/GenBank/DDBJ databases">
        <title>Sinomicrobium pectinilyticum sp. nov., a pectinase-producing bacterium isolated from alkaline and saline soil, and emended description of the genus Sinomicrobium.</title>
        <authorList>
            <person name="Cheng B."/>
            <person name="Li C."/>
            <person name="Lai Q."/>
            <person name="Du M."/>
            <person name="Shao Z."/>
            <person name="Xu P."/>
            <person name="Yang C."/>
        </authorList>
    </citation>
    <scope>NUCLEOTIDE SEQUENCE [LARGE SCALE GENOMIC DNA]</scope>
    <source>
        <strain evidence="4 5">5DNS001</strain>
    </source>
</reference>
<organism evidence="4 5">
    <name type="scientific">Sinomicrobium pectinilyticum</name>
    <dbReference type="NCBI Taxonomy" id="1084421"/>
    <lineage>
        <taxon>Bacteria</taxon>
        <taxon>Pseudomonadati</taxon>
        <taxon>Bacteroidota</taxon>
        <taxon>Flavobacteriia</taxon>
        <taxon>Flavobacteriales</taxon>
        <taxon>Flavobacteriaceae</taxon>
        <taxon>Sinomicrobium</taxon>
    </lineage>
</organism>
<dbReference type="InterPro" id="IPR022290">
    <property type="entry name" value="LLM_Atu2307-like"/>
</dbReference>
<evidence type="ECO:0000259" key="3">
    <source>
        <dbReference type="Pfam" id="PF00296"/>
    </source>
</evidence>
<dbReference type="SUPFAM" id="SSF51679">
    <property type="entry name" value="Bacterial luciferase-like"/>
    <property type="match status" value="1"/>
</dbReference>
<sequence>MELGIGMFGDLTYDAKNGRFQPPGERLAEMIEQVKLADELGLDCFVLGEHHRADYAVSSPEIVLSALSAVTGKIKLASGVTVLSSADPVKVYQDFTTVDLLSGGRAEIMAGRGSFTESFPLFGYDLQNYNELFEEKLRLLLQLNEEEIINWEGEFRAPLHNQTVYPRPERKLPVWIAVGGTPESVYRAARHGLPVIFAIIGGMPGQFLPLIDFYREQYKEHGHDAGKMQVAIHSHSFVSASEEELIRNYFPYYAAQMDRIGKTRGWSPYTRMQFRGGIEPEGALFMGEPDRVADKIIDTVEMFGLTRFVAHVDVGGPGHKDLMKAIELYGTKVVPQVRKALGEQKG</sequence>
<keyword evidence="5" id="KW-1185">Reference proteome</keyword>
<evidence type="ECO:0000313" key="5">
    <source>
        <dbReference type="Proteomes" id="UP000267469"/>
    </source>
</evidence>
<protein>
    <submittedName>
        <fullName evidence="4">LLM class flavin-dependent oxidoreductase</fullName>
    </submittedName>
</protein>
<dbReference type="GO" id="GO:0016705">
    <property type="term" value="F:oxidoreductase activity, acting on paired donors, with incorporation or reduction of molecular oxygen"/>
    <property type="evidence" value="ECO:0007669"/>
    <property type="project" value="InterPro"/>
</dbReference>
<dbReference type="InterPro" id="IPR036661">
    <property type="entry name" value="Luciferase-like_sf"/>
</dbReference>
<dbReference type="EMBL" id="RJTM01000127">
    <property type="protein sequence ID" value="RNL80743.1"/>
    <property type="molecule type" value="Genomic_DNA"/>
</dbReference>
<keyword evidence="1" id="KW-0560">Oxidoreductase</keyword>
<dbReference type="Proteomes" id="UP000267469">
    <property type="component" value="Unassembled WGS sequence"/>
</dbReference>
<dbReference type="GO" id="GO:0004497">
    <property type="term" value="F:monooxygenase activity"/>
    <property type="evidence" value="ECO:0007669"/>
    <property type="project" value="UniProtKB-KW"/>
</dbReference>
<dbReference type="PANTHER" id="PTHR30137:SF8">
    <property type="entry name" value="BLR5498 PROTEIN"/>
    <property type="match status" value="1"/>
</dbReference>